<dbReference type="InterPro" id="IPR001173">
    <property type="entry name" value="Glyco_trans_2-like"/>
</dbReference>
<dbReference type="GO" id="GO:0016758">
    <property type="term" value="F:hexosyltransferase activity"/>
    <property type="evidence" value="ECO:0007669"/>
    <property type="project" value="UniProtKB-ARBA"/>
</dbReference>
<dbReference type="Proteomes" id="UP000255423">
    <property type="component" value="Unassembled WGS sequence"/>
</dbReference>
<dbReference type="CDD" id="cd00761">
    <property type="entry name" value="Glyco_tranf_GTA_type"/>
    <property type="match status" value="1"/>
</dbReference>
<dbReference type="Gene3D" id="3.90.550.10">
    <property type="entry name" value="Spore Coat Polysaccharide Biosynthesis Protein SpsA, Chain A"/>
    <property type="match status" value="1"/>
</dbReference>
<dbReference type="InterPro" id="IPR029044">
    <property type="entry name" value="Nucleotide-diphossugar_trans"/>
</dbReference>
<dbReference type="PANTHER" id="PTHR22916">
    <property type="entry name" value="GLYCOSYLTRANSFERASE"/>
    <property type="match status" value="1"/>
</dbReference>
<gene>
    <name evidence="2" type="ORF">SAMN05661053_0272</name>
</gene>
<reference evidence="2 3" key="1">
    <citation type="submission" date="2017-08" db="EMBL/GenBank/DDBJ databases">
        <authorList>
            <person name="de Groot N.N."/>
        </authorList>
    </citation>
    <scope>NUCLEOTIDE SEQUENCE [LARGE SCALE GENOMIC DNA]</scope>
    <source>
        <strain evidence="2 3">HM2</strain>
    </source>
</reference>
<proteinExistence type="predicted"/>
<evidence type="ECO:0000313" key="2">
    <source>
        <dbReference type="EMBL" id="SUQ19047.1"/>
    </source>
</evidence>
<evidence type="ECO:0000259" key="1">
    <source>
        <dbReference type="Pfam" id="PF00535"/>
    </source>
</evidence>
<sequence length="321" mass="36079">MPAISVIIPMYNTEAYINDCLDSLVAQTFTDFEAIIIDDGSTDESARIAAGYASSDARFRLIGQPNKGPSEARNTGLKIMRGEYVTFIDSDDCVAPNFLETLFFIAQLHKADVACCSIKNIDEAYKCDGTTPNTSISASLTPEEAARISLYQDSLPDYSAWNKLYKADLWKGKFFPANTIYEDLAVVPEILLGANKVVTTKSHLYFYRKRAGSELATQTGSTKIILLLDIAEDVFEKMKHISKPLYKAARSMLVSASFSILMRTSDDEKFAESRKRAIAHIRKYRFGTFFDLRIRMRNRMAILLSYLPRSIFLKILKKGLS</sequence>
<organism evidence="2 3">
    <name type="scientific">Fibrobacter succinogenes</name>
    <name type="common">Bacteroides succinogenes</name>
    <dbReference type="NCBI Taxonomy" id="833"/>
    <lineage>
        <taxon>Bacteria</taxon>
        <taxon>Pseudomonadati</taxon>
        <taxon>Fibrobacterota</taxon>
        <taxon>Fibrobacteria</taxon>
        <taxon>Fibrobacterales</taxon>
        <taxon>Fibrobacteraceae</taxon>
        <taxon>Fibrobacter</taxon>
    </lineage>
</organism>
<dbReference type="AlphaFoldDB" id="A0A380RVL0"/>
<accession>A0A380RVL0</accession>
<dbReference type="EMBL" id="UHJL01000001">
    <property type="protein sequence ID" value="SUQ19047.1"/>
    <property type="molecule type" value="Genomic_DNA"/>
</dbReference>
<protein>
    <submittedName>
        <fullName evidence="2">Glycosyl transferase family 2</fullName>
    </submittedName>
</protein>
<name>A0A380RVL0_FIBSU</name>
<evidence type="ECO:0000313" key="3">
    <source>
        <dbReference type="Proteomes" id="UP000255423"/>
    </source>
</evidence>
<keyword evidence="2" id="KW-0808">Transferase</keyword>
<feature type="domain" description="Glycosyltransferase 2-like" evidence="1">
    <location>
        <begin position="5"/>
        <end position="165"/>
    </location>
</feature>
<dbReference type="RefSeq" id="WP_088659442.1">
    <property type="nucleotide sequence ID" value="NZ_UHJL01000001.1"/>
</dbReference>
<dbReference type="Pfam" id="PF00535">
    <property type="entry name" value="Glycos_transf_2"/>
    <property type="match status" value="1"/>
</dbReference>
<dbReference type="PANTHER" id="PTHR22916:SF3">
    <property type="entry name" value="UDP-GLCNAC:BETAGAL BETA-1,3-N-ACETYLGLUCOSAMINYLTRANSFERASE-LIKE PROTEIN 1"/>
    <property type="match status" value="1"/>
</dbReference>
<dbReference type="SUPFAM" id="SSF53448">
    <property type="entry name" value="Nucleotide-diphospho-sugar transferases"/>
    <property type="match status" value="1"/>
</dbReference>